<organism evidence="12 13">
    <name type="scientific">Lysinibacillus irui</name>
    <dbReference type="NCBI Taxonomy" id="2998077"/>
    <lineage>
        <taxon>Bacteria</taxon>
        <taxon>Bacillati</taxon>
        <taxon>Bacillota</taxon>
        <taxon>Bacilli</taxon>
        <taxon>Bacillales</taxon>
        <taxon>Bacillaceae</taxon>
        <taxon>Lysinibacillus</taxon>
    </lineage>
</organism>
<evidence type="ECO:0000256" key="2">
    <source>
        <dbReference type="ARBA" id="ARBA00005135"/>
    </source>
</evidence>
<comment type="caution">
    <text evidence="12">The sequence shown here is derived from an EMBL/GenBank/DDBJ whole genome shotgun (WGS) entry which is preliminary data.</text>
</comment>
<keyword evidence="7" id="KW-0378">Hydrolase</keyword>
<evidence type="ECO:0000256" key="7">
    <source>
        <dbReference type="ARBA" id="ARBA00022801"/>
    </source>
</evidence>
<keyword evidence="13" id="KW-1185">Reference proteome</keyword>
<comment type="pathway">
    <text evidence="2">Amino-acid biosynthesis; L-serine biosynthesis; L-serine from 3-phospho-D-glycerate: step 3/3.</text>
</comment>
<proteinExistence type="inferred from homology"/>
<dbReference type="Gene3D" id="3.40.50.1000">
    <property type="entry name" value="HAD superfamily/HAD-like"/>
    <property type="match status" value="1"/>
</dbReference>
<protein>
    <recommendedName>
        <fullName evidence="4">phosphoserine phosphatase</fullName>
        <ecNumber evidence="4">3.1.3.3</ecNumber>
    </recommendedName>
</protein>
<dbReference type="SUPFAM" id="SSF56784">
    <property type="entry name" value="HAD-like"/>
    <property type="match status" value="1"/>
</dbReference>
<dbReference type="InterPro" id="IPR023214">
    <property type="entry name" value="HAD_sf"/>
</dbReference>
<reference evidence="12 13" key="1">
    <citation type="submission" date="2023-12" db="EMBL/GenBank/DDBJ databases">
        <title>Genome comparison identifies genes involved in endophytic behavior of Lysinibacillus irui and provides insights into its role as a plant-growth promoting bacterium.</title>
        <authorList>
            <person name="Hilario S."/>
            <person name="Matos I."/>
            <person name="Goncalves M.F.M."/>
            <person name="Pardo C.A."/>
            <person name="Santos M.J."/>
        </authorList>
    </citation>
    <scope>NUCLEOTIDE SEQUENCE [LARGE SCALE GENOMIC DNA]</scope>
    <source>
        <strain evidence="12 13">B3</strain>
    </source>
</reference>
<evidence type="ECO:0000256" key="3">
    <source>
        <dbReference type="ARBA" id="ARBA00009184"/>
    </source>
</evidence>
<evidence type="ECO:0000256" key="5">
    <source>
        <dbReference type="ARBA" id="ARBA00022605"/>
    </source>
</evidence>
<evidence type="ECO:0000256" key="9">
    <source>
        <dbReference type="ARBA" id="ARBA00023299"/>
    </source>
</evidence>
<accession>A0ABU5NG73</accession>
<dbReference type="Proteomes" id="UP001289615">
    <property type="component" value="Unassembled WGS sequence"/>
</dbReference>
<comment type="cofactor">
    <cofactor evidence="1">
        <name>Mg(2+)</name>
        <dbReference type="ChEBI" id="CHEBI:18420"/>
    </cofactor>
</comment>
<evidence type="ECO:0000256" key="10">
    <source>
        <dbReference type="ARBA" id="ARBA00048138"/>
    </source>
</evidence>
<dbReference type="EC" id="3.1.3.3" evidence="4"/>
<evidence type="ECO:0000256" key="4">
    <source>
        <dbReference type="ARBA" id="ARBA00012640"/>
    </source>
</evidence>
<dbReference type="Pfam" id="PF00702">
    <property type="entry name" value="Hydrolase"/>
    <property type="match status" value="1"/>
</dbReference>
<sequence>MSIINNTAYCFDLDGTITKEEILPLISKEIGLYEEISALTEATIKGIIPFEKSFLLRCRLLMDIPVSKVRKIVTETFLHNEIVDFIQKNKENCFVITGNLDIWISQLVEERLGCSVYSSRAEEHDDTLCKVVKILHKEQAISQIKEKYNRIVAIGDGMGDVSMFQSADIGIAFGGVHAPIESLLEVSNYVVYEEKALCRLLNTL</sequence>
<keyword evidence="5" id="KW-0028">Amino-acid biosynthesis</keyword>
<evidence type="ECO:0000256" key="11">
    <source>
        <dbReference type="ARBA" id="ARBA00048523"/>
    </source>
</evidence>
<dbReference type="PANTHER" id="PTHR43344:SF2">
    <property type="entry name" value="PHOSPHOSERINE PHOSPHATASE"/>
    <property type="match status" value="1"/>
</dbReference>
<evidence type="ECO:0000313" key="12">
    <source>
        <dbReference type="EMBL" id="MEA0974996.1"/>
    </source>
</evidence>
<keyword evidence="6" id="KW-0479">Metal-binding</keyword>
<comment type="catalytic activity">
    <reaction evidence="10">
        <text>O-phospho-L-serine + H2O = L-serine + phosphate</text>
        <dbReference type="Rhea" id="RHEA:21208"/>
        <dbReference type="ChEBI" id="CHEBI:15377"/>
        <dbReference type="ChEBI" id="CHEBI:33384"/>
        <dbReference type="ChEBI" id="CHEBI:43474"/>
        <dbReference type="ChEBI" id="CHEBI:57524"/>
        <dbReference type="EC" id="3.1.3.3"/>
    </reaction>
</comment>
<evidence type="ECO:0000256" key="6">
    <source>
        <dbReference type="ARBA" id="ARBA00022723"/>
    </source>
</evidence>
<dbReference type="InterPro" id="IPR050582">
    <property type="entry name" value="HAD-like_SerB"/>
</dbReference>
<evidence type="ECO:0000256" key="1">
    <source>
        <dbReference type="ARBA" id="ARBA00001946"/>
    </source>
</evidence>
<evidence type="ECO:0000313" key="13">
    <source>
        <dbReference type="Proteomes" id="UP001289615"/>
    </source>
</evidence>
<dbReference type="NCBIfam" id="TIGR01488">
    <property type="entry name" value="HAD-SF-IB"/>
    <property type="match status" value="1"/>
</dbReference>
<dbReference type="InterPro" id="IPR036412">
    <property type="entry name" value="HAD-like_sf"/>
</dbReference>
<gene>
    <name evidence="12" type="ORF">U6C28_01705</name>
</gene>
<dbReference type="EMBL" id="JAXUIA010000001">
    <property type="protein sequence ID" value="MEA0974996.1"/>
    <property type="molecule type" value="Genomic_DNA"/>
</dbReference>
<comment type="similarity">
    <text evidence="3">Belongs to the HAD-like hydrolase superfamily. SerB family.</text>
</comment>
<keyword evidence="9" id="KW-0718">Serine biosynthesis</keyword>
<evidence type="ECO:0000256" key="8">
    <source>
        <dbReference type="ARBA" id="ARBA00022842"/>
    </source>
</evidence>
<keyword evidence="8" id="KW-0460">Magnesium</keyword>
<dbReference type="RefSeq" id="WP_322611296.1">
    <property type="nucleotide sequence ID" value="NZ_JAXLNX010000007.1"/>
</dbReference>
<name>A0ABU5NG73_9BACI</name>
<comment type="catalytic activity">
    <reaction evidence="11">
        <text>O-phospho-D-serine + H2O = D-serine + phosphate</text>
        <dbReference type="Rhea" id="RHEA:24873"/>
        <dbReference type="ChEBI" id="CHEBI:15377"/>
        <dbReference type="ChEBI" id="CHEBI:35247"/>
        <dbReference type="ChEBI" id="CHEBI:43474"/>
        <dbReference type="ChEBI" id="CHEBI:58680"/>
        <dbReference type="EC" id="3.1.3.3"/>
    </reaction>
</comment>
<dbReference type="PANTHER" id="PTHR43344">
    <property type="entry name" value="PHOSPHOSERINE PHOSPHATASE"/>
    <property type="match status" value="1"/>
</dbReference>